<evidence type="ECO:0000313" key="3">
    <source>
        <dbReference type="Proteomes" id="UP000034690"/>
    </source>
</evidence>
<keyword evidence="1" id="KW-0472">Membrane</keyword>
<comment type="caution">
    <text evidence="2">The sequence shown here is derived from an EMBL/GenBank/DDBJ whole genome shotgun (WGS) entry which is preliminary data.</text>
</comment>
<keyword evidence="1" id="KW-0812">Transmembrane</keyword>
<dbReference type="AlphaFoldDB" id="A0A0G0NEQ5"/>
<gene>
    <name evidence="2" type="ORF">UT40_C0007G0030</name>
</gene>
<reference evidence="2 3" key="1">
    <citation type="journal article" date="2015" name="Nature">
        <title>rRNA introns, odd ribosomes, and small enigmatic genomes across a large radiation of phyla.</title>
        <authorList>
            <person name="Brown C.T."/>
            <person name="Hug L.A."/>
            <person name="Thomas B.C."/>
            <person name="Sharon I."/>
            <person name="Castelle C.J."/>
            <person name="Singh A."/>
            <person name="Wilkins M.J."/>
            <person name="Williams K.H."/>
            <person name="Banfield J.F."/>
        </authorList>
    </citation>
    <scope>NUCLEOTIDE SEQUENCE [LARGE SCALE GENOMIC DNA]</scope>
</reference>
<feature type="transmembrane region" description="Helical" evidence="1">
    <location>
        <begin position="45"/>
        <end position="64"/>
    </location>
</feature>
<evidence type="ECO:0000313" key="2">
    <source>
        <dbReference type="EMBL" id="KKR13988.1"/>
    </source>
</evidence>
<dbReference type="EMBL" id="LBWQ01000007">
    <property type="protein sequence ID" value="KKR13988.1"/>
    <property type="molecule type" value="Genomic_DNA"/>
</dbReference>
<accession>A0A0G0NEQ5</accession>
<evidence type="ECO:0000256" key="1">
    <source>
        <dbReference type="SAM" id="Phobius"/>
    </source>
</evidence>
<organism evidence="2 3">
    <name type="scientific">Candidatus Woesebacteria bacterium GW2011_GWA1_39_21b</name>
    <dbReference type="NCBI Taxonomy" id="1618551"/>
    <lineage>
        <taxon>Bacteria</taxon>
        <taxon>Candidatus Woeseibacteriota</taxon>
    </lineage>
</organism>
<evidence type="ECO:0008006" key="4">
    <source>
        <dbReference type="Google" id="ProtNLM"/>
    </source>
</evidence>
<proteinExistence type="predicted"/>
<dbReference type="Proteomes" id="UP000034690">
    <property type="component" value="Unassembled WGS sequence"/>
</dbReference>
<sequence>MKLNLIFAIVLMAITGFFDGLAFGRAPKIWNYQGLTRIIEILKTLSIFGVGLITYIASTFFLYQQGVENALVITLIWFVVTIISLAIISGSFFTLSISDKVIALVAIILVGILYYRGVAK</sequence>
<feature type="transmembrane region" description="Helical" evidence="1">
    <location>
        <begin position="101"/>
        <end position="118"/>
    </location>
</feature>
<name>A0A0G0NEQ5_9BACT</name>
<feature type="transmembrane region" description="Helical" evidence="1">
    <location>
        <begin position="6"/>
        <end position="24"/>
    </location>
</feature>
<protein>
    <recommendedName>
        <fullName evidence="4">EamA domain-containing protein</fullName>
    </recommendedName>
</protein>
<keyword evidence="1" id="KW-1133">Transmembrane helix</keyword>
<feature type="transmembrane region" description="Helical" evidence="1">
    <location>
        <begin position="70"/>
        <end position="94"/>
    </location>
</feature>